<evidence type="ECO:0000256" key="2">
    <source>
        <dbReference type="ARBA" id="ARBA00023043"/>
    </source>
</evidence>
<proteinExistence type="predicted"/>
<dbReference type="Pfam" id="PF12796">
    <property type="entry name" value="Ank_2"/>
    <property type="match status" value="1"/>
</dbReference>
<accession>A0A423T4M3</accession>
<keyword evidence="5" id="KW-0808">Transferase</keyword>
<organism evidence="5 6">
    <name type="scientific">Penaeus vannamei</name>
    <name type="common">Whiteleg shrimp</name>
    <name type="synonym">Litopenaeus vannamei</name>
    <dbReference type="NCBI Taxonomy" id="6689"/>
    <lineage>
        <taxon>Eukaryota</taxon>
        <taxon>Metazoa</taxon>
        <taxon>Ecdysozoa</taxon>
        <taxon>Arthropoda</taxon>
        <taxon>Crustacea</taxon>
        <taxon>Multicrustacea</taxon>
        <taxon>Malacostraca</taxon>
        <taxon>Eumalacostraca</taxon>
        <taxon>Eucarida</taxon>
        <taxon>Decapoda</taxon>
        <taxon>Dendrobranchiata</taxon>
        <taxon>Penaeoidea</taxon>
        <taxon>Penaeidae</taxon>
        <taxon>Penaeus</taxon>
    </lineage>
</organism>
<feature type="repeat" description="ANK" evidence="3">
    <location>
        <begin position="101"/>
        <end position="133"/>
    </location>
</feature>
<gene>
    <name evidence="5" type="ORF">C7M84_010187</name>
</gene>
<evidence type="ECO:0000256" key="4">
    <source>
        <dbReference type="SAM" id="MobiDB-lite"/>
    </source>
</evidence>
<dbReference type="GO" id="GO:0016301">
    <property type="term" value="F:kinase activity"/>
    <property type="evidence" value="ECO:0007669"/>
    <property type="project" value="UniProtKB-KW"/>
</dbReference>
<dbReference type="Proteomes" id="UP000283509">
    <property type="component" value="Unassembled WGS sequence"/>
</dbReference>
<dbReference type="OrthoDB" id="8175398at2759"/>
<dbReference type="Gene3D" id="1.25.40.20">
    <property type="entry name" value="Ankyrin repeat-containing domain"/>
    <property type="match status" value="1"/>
</dbReference>
<reference evidence="5 6" key="1">
    <citation type="submission" date="2018-04" db="EMBL/GenBank/DDBJ databases">
        <authorList>
            <person name="Zhang X."/>
            <person name="Yuan J."/>
            <person name="Li F."/>
            <person name="Xiang J."/>
        </authorList>
    </citation>
    <scope>NUCLEOTIDE SEQUENCE [LARGE SCALE GENOMIC DNA]</scope>
    <source>
        <tissue evidence="5">Muscle</tissue>
    </source>
</reference>
<keyword evidence="6" id="KW-1185">Reference proteome</keyword>
<keyword evidence="5" id="KW-0675">Receptor</keyword>
<sequence length="207" mass="22779">RCICRVGSNGAVDTTDGQLLEELAIHTVSEGIREETAASTPKELARDGTNSRGESSCLPAGNCYPRCQRRDKPFCLKRTGHAGVVRELLSRDADFRARGRDGYSAIHYAATGGHIDVLRILHEKKCNMKAKKDSGQTILHVAADNGNLEAFEWIAENTNIDHNTTNNEGKTALDVAQNGRQKSIVTYLLKDLEANVKPYGMIILHYN</sequence>
<comment type="caution">
    <text evidence="5">The sequence shown here is derived from an EMBL/GenBank/DDBJ whole genome shotgun (WGS) entry which is preliminary data.</text>
</comment>
<dbReference type="STRING" id="6689.A0A423T4M3"/>
<dbReference type="InterPro" id="IPR036770">
    <property type="entry name" value="Ankyrin_rpt-contain_sf"/>
</dbReference>
<evidence type="ECO:0000256" key="1">
    <source>
        <dbReference type="ARBA" id="ARBA00022737"/>
    </source>
</evidence>
<dbReference type="SUPFAM" id="SSF48403">
    <property type="entry name" value="Ankyrin repeat"/>
    <property type="match status" value="1"/>
</dbReference>
<dbReference type="PROSITE" id="PS50297">
    <property type="entry name" value="ANK_REP_REGION"/>
    <property type="match status" value="1"/>
</dbReference>
<evidence type="ECO:0000256" key="3">
    <source>
        <dbReference type="PROSITE-ProRule" id="PRU00023"/>
    </source>
</evidence>
<keyword evidence="5" id="KW-0418">Kinase</keyword>
<dbReference type="EMBL" id="QCYY01002290">
    <property type="protein sequence ID" value="ROT71487.1"/>
    <property type="molecule type" value="Genomic_DNA"/>
</dbReference>
<dbReference type="SMART" id="SM00248">
    <property type="entry name" value="ANK"/>
    <property type="match status" value="3"/>
</dbReference>
<dbReference type="PROSITE" id="PS50088">
    <property type="entry name" value="ANK_REPEAT"/>
    <property type="match status" value="1"/>
</dbReference>
<dbReference type="InterPro" id="IPR002110">
    <property type="entry name" value="Ankyrin_rpt"/>
</dbReference>
<dbReference type="PANTHER" id="PTHR24198:SF165">
    <property type="entry name" value="ANKYRIN REPEAT-CONTAINING PROTEIN-RELATED"/>
    <property type="match status" value="1"/>
</dbReference>
<keyword evidence="2 3" id="KW-0040">ANK repeat</keyword>
<evidence type="ECO:0000313" key="6">
    <source>
        <dbReference type="Proteomes" id="UP000283509"/>
    </source>
</evidence>
<dbReference type="PANTHER" id="PTHR24198">
    <property type="entry name" value="ANKYRIN REPEAT AND PROTEIN KINASE DOMAIN-CONTAINING PROTEIN"/>
    <property type="match status" value="1"/>
</dbReference>
<keyword evidence="1" id="KW-0677">Repeat</keyword>
<evidence type="ECO:0000313" key="5">
    <source>
        <dbReference type="EMBL" id="ROT71487.1"/>
    </source>
</evidence>
<feature type="non-terminal residue" evidence="5">
    <location>
        <position position="1"/>
    </location>
</feature>
<feature type="region of interest" description="Disordered" evidence="4">
    <location>
        <begin position="32"/>
        <end position="56"/>
    </location>
</feature>
<reference evidence="5 6" key="2">
    <citation type="submission" date="2019-01" db="EMBL/GenBank/DDBJ databases">
        <title>The decoding of complex shrimp genome reveals the adaptation for benthos swimmer, frequently molting mechanism and breeding impact on genome.</title>
        <authorList>
            <person name="Sun Y."/>
            <person name="Gao Y."/>
            <person name="Yu Y."/>
        </authorList>
    </citation>
    <scope>NUCLEOTIDE SEQUENCE [LARGE SCALE GENOMIC DNA]</scope>
    <source>
        <tissue evidence="5">Muscle</tissue>
    </source>
</reference>
<protein>
    <submittedName>
        <fullName evidence="5">Receptor-interacting serine/threonine-protein kinase 4</fullName>
    </submittedName>
</protein>
<name>A0A423T4M3_PENVA</name>
<dbReference type="AlphaFoldDB" id="A0A423T4M3"/>